<proteinExistence type="predicted"/>
<accession>A0A4V1Q4W4</accession>
<dbReference type="EMBL" id="SDEE01000040">
    <property type="protein sequence ID" value="RXW23498.1"/>
    <property type="molecule type" value="Genomic_DNA"/>
</dbReference>
<organism evidence="2 3">
    <name type="scientific">Candolleomyces aberdarensis</name>
    <dbReference type="NCBI Taxonomy" id="2316362"/>
    <lineage>
        <taxon>Eukaryota</taxon>
        <taxon>Fungi</taxon>
        <taxon>Dikarya</taxon>
        <taxon>Basidiomycota</taxon>
        <taxon>Agaricomycotina</taxon>
        <taxon>Agaricomycetes</taxon>
        <taxon>Agaricomycetidae</taxon>
        <taxon>Agaricales</taxon>
        <taxon>Agaricineae</taxon>
        <taxon>Psathyrellaceae</taxon>
        <taxon>Candolleomyces</taxon>
    </lineage>
</organism>
<name>A0A4V1Q4W4_9AGAR</name>
<dbReference type="AlphaFoldDB" id="A0A4V1Q4W4"/>
<feature type="compositionally biased region" description="Basic and acidic residues" evidence="1">
    <location>
        <begin position="54"/>
        <end position="82"/>
    </location>
</feature>
<feature type="region of interest" description="Disordered" evidence="1">
    <location>
        <begin position="1"/>
        <end position="82"/>
    </location>
</feature>
<dbReference type="OrthoDB" id="10679407at2759"/>
<keyword evidence="3" id="KW-1185">Reference proteome</keyword>
<dbReference type="Proteomes" id="UP000290288">
    <property type="component" value="Unassembled WGS sequence"/>
</dbReference>
<gene>
    <name evidence="2" type="ORF">EST38_g2335</name>
</gene>
<sequence length="261" mass="29382">MDKWRKIRAKLTGRKSGKSSNRDKTLRYSRSMPLGPLRTSADTEYSNSGGQHGYDGRVLDIRGPEWPKIGQEGHKYNHHPDCDCRPRDLSQDFDDIEMIPDAVYEARKQRRESEKKDEAEKKKILHIVSSYRARVTSSNSSRSHKPIVVTDEEYDILRRYEPGFQWANRSTRSLGANVHLSGGPSPKKPQLVRNASRSTIAGSRPQIVNDRSVPSSTHSHDSHDGGSSIRSLKHQTGYRDLSRNPSAASRATTADNILGVH</sequence>
<reference evidence="2 3" key="1">
    <citation type="submission" date="2019-01" db="EMBL/GenBank/DDBJ databases">
        <title>Draft genome sequence of Psathyrella aberdarensis IHI B618.</title>
        <authorList>
            <person name="Buettner E."/>
            <person name="Kellner H."/>
        </authorList>
    </citation>
    <scope>NUCLEOTIDE SEQUENCE [LARGE SCALE GENOMIC DNA]</scope>
    <source>
        <strain evidence="2 3">IHI B618</strain>
    </source>
</reference>
<evidence type="ECO:0000313" key="2">
    <source>
        <dbReference type="EMBL" id="RXW23498.1"/>
    </source>
</evidence>
<feature type="region of interest" description="Disordered" evidence="1">
    <location>
        <begin position="198"/>
        <end position="261"/>
    </location>
</feature>
<feature type="compositionally biased region" description="Polar residues" evidence="1">
    <location>
        <begin position="40"/>
        <end position="49"/>
    </location>
</feature>
<protein>
    <submittedName>
        <fullName evidence="2">Uncharacterized protein</fullName>
    </submittedName>
</protein>
<evidence type="ECO:0000313" key="3">
    <source>
        <dbReference type="Proteomes" id="UP000290288"/>
    </source>
</evidence>
<evidence type="ECO:0000256" key="1">
    <source>
        <dbReference type="SAM" id="MobiDB-lite"/>
    </source>
</evidence>
<feature type="compositionally biased region" description="Polar residues" evidence="1">
    <location>
        <begin position="243"/>
        <end position="255"/>
    </location>
</feature>
<comment type="caution">
    <text evidence="2">The sequence shown here is derived from an EMBL/GenBank/DDBJ whole genome shotgun (WGS) entry which is preliminary data.</text>
</comment>
<feature type="compositionally biased region" description="Basic residues" evidence="1">
    <location>
        <begin position="1"/>
        <end position="17"/>
    </location>
</feature>